<protein>
    <submittedName>
        <fullName evidence="1">Uncharacterized protein</fullName>
    </submittedName>
</protein>
<name>A0AAD5TKT7_9FUNG</name>
<dbReference type="EMBL" id="JADGJQ010000056">
    <property type="protein sequence ID" value="KAJ3175106.1"/>
    <property type="molecule type" value="Genomic_DNA"/>
</dbReference>
<sequence>MKTELSEVLERNKAHAANKSFDKRLEEIEKQMVCLWNAPGGPGYETAMLAELLAAEPDYNSSVGNSGSNTMFFVLDPNSIPPFNMPNSSPFILAVIFDESFEVALKGGYRSEDDNTSDGSEANLKRRGRRILARGMRELAELRERKDALGIQKSYDNRLDVPEDQML</sequence>
<evidence type="ECO:0000313" key="1">
    <source>
        <dbReference type="EMBL" id="KAJ3175106.1"/>
    </source>
</evidence>
<keyword evidence="2" id="KW-1185">Reference proteome</keyword>
<organism evidence="1 2">
    <name type="scientific">Geranomyces variabilis</name>
    <dbReference type="NCBI Taxonomy" id="109894"/>
    <lineage>
        <taxon>Eukaryota</taxon>
        <taxon>Fungi</taxon>
        <taxon>Fungi incertae sedis</taxon>
        <taxon>Chytridiomycota</taxon>
        <taxon>Chytridiomycota incertae sedis</taxon>
        <taxon>Chytridiomycetes</taxon>
        <taxon>Spizellomycetales</taxon>
        <taxon>Powellomycetaceae</taxon>
        <taxon>Geranomyces</taxon>
    </lineage>
</organism>
<dbReference type="AlphaFoldDB" id="A0AAD5TKT7"/>
<accession>A0AAD5TKT7</accession>
<reference evidence="1" key="1">
    <citation type="submission" date="2020-05" db="EMBL/GenBank/DDBJ databases">
        <title>Phylogenomic resolution of chytrid fungi.</title>
        <authorList>
            <person name="Stajich J.E."/>
            <person name="Amses K."/>
            <person name="Simmons R."/>
            <person name="Seto K."/>
            <person name="Myers J."/>
            <person name="Bonds A."/>
            <person name="Quandt C.A."/>
            <person name="Barry K."/>
            <person name="Liu P."/>
            <person name="Grigoriev I."/>
            <person name="Longcore J.E."/>
            <person name="James T.Y."/>
        </authorList>
    </citation>
    <scope>NUCLEOTIDE SEQUENCE</scope>
    <source>
        <strain evidence="1">JEL0379</strain>
    </source>
</reference>
<gene>
    <name evidence="1" type="ORF">HDU87_006503</name>
</gene>
<proteinExistence type="predicted"/>
<dbReference type="Proteomes" id="UP001212152">
    <property type="component" value="Unassembled WGS sequence"/>
</dbReference>
<evidence type="ECO:0000313" key="2">
    <source>
        <dbReference type="Proteomes" id="UP001212152"/>
    </source>
</evidence>
<comment type="caution">
    <text evidence="1">The sequence shown here is derived from an EMBL/GenBank/DDBJ whole genome shotgun (WGS) entry which is preliminary data.</text>
</comment>